<evidence type="ECO:0000313" key="2">
    <source>
        <dbReference type="Proteomes" id="UP000807504"/>
    </source>
</evidence>
<sequence length="147" mass="16141">MADRTSDHLNINDFVNQPHRVLGLSWSPQNDYVNQNARVAPLKPLSLHNTFGINGYITGSSIIGEAKPFNKQIGPLKISESNERNYACEVGATGEEFESDLKERTCPTKVLKCINSTGGECFVFVKLLYGGRPKVKANNSVRESGLA</sequence>
<dbReference type="AlphaFoldDB" id="A0A8T0F2Z9"/>
<reference evidence="1" key="2">
    <citation type="submission" date="2020-06" db="EMBL/GenBank/DDBJ databases">
        <authorList>
            <person name="Sheffer M."/>
        </authorList>
    </citation>
    <scope>NUCLEOTIDE SEQUENCE</scope>
</reference>
<comment type="caution">
    <text evidence="1">The sequence shown here is derived from an EMBL/GenBank/DDBJ whole genome shotgun (WGS) entry which is preliminary data.</text>
</comment>
<proteinExistence type="predicted"/>
<keyword evidence="2" id="KW-1185">Reference proteome</keyword>
<reference evidence="1" key="1">
    <citation type="journal article" date="2020" name="bioRxiv">
        <title>Chromosome-level reference genome of the European wasp spider Argiope bruennichi: a resource for studies on range expansion and evolutionary adaptation.</title>
        <authorList>
            <person name="Sheffer M.M."/>
            <person name="Hoppe A."/>
            <person name="Krehenwinkel H."/>
            <person name="Uhl G."/>
            <person name="Kuss A.W."/>
            <person name="Jensen L."/>
            <person name="Jensen C."/>
            <person name="Gillespie R.G."/>
            <person name="Hoff K.J."/>
            <person name="Prost S."/>
        </authorList>
    </citation>
    <scope>NUCLEOTIDE SEQUENCE</scope>
</reference>
<organism evidence="1 2">
    <name type="scientific">Argiope bruennichi</name>
    <name type="common">Wasp spider</name>
    <name type="synonym">Aranea bruennichi</name>
    <dbReference type="NCBI Taxonomy" id="94029"/>
    <lineage>
        <taxon>Eukaryota</taxon>
        <taxon>Metazoa</taxon>
        <taxon>Ecdysozoa</taxon>
        <taxon>Arthropoda</taxon>
        <taxon>Chelicerata</taxon>
        <taxon>Arachnida</taxon>
        <taxon>Araneae</taxon>
        <taxon>Araneomorphae</taxon>
        <taxon>Entelegynae</taxon>
        <taxon>Araneoidea</taxon>
        <taxon>Araneidae</taxon>
        <taxon>Argiope</taxon>
    </lineage>
</organism>
<accession>A0A8T0F2Z9</accession>
<evidence type="ECO:0000313" key="1">
    <source>
        <dbReference type="EMBL" id="KAF8785527.1"/>
    </source>
</evidence>
<name>A0A8T0F2Z9_ARGBR</name>
<protein>
    <submittedName>
        <fullName evidence="1">Uncharacterized protein</fullName>
    </submittedName>
</protein>
<dbReference type="Proteomes" id="UP000807504">
    <property type="component" value="Unassembled WGS sequence"/>
</dbReference>
<gene>
    <name evidence="1" type="ORF">HNY73_011049</name>
</gene>
<dbReference type="EMBL" id="JABXBU010000030">
    <property type="protein sequence ID" value="KAF8785527.1"/>
    <property type="molecule type" value="Genomic_DNA"/>
</dbReference>